<dbReference type="FunFam" id="2.160.20.10:FF:000032">
    <property type="entry name" value="Pectin lyase-like superfamily protein"/>
    <property type="match status" value="1"/>
</dbReference>
<dbReference type="InterPro" id="IPR000743">
    <property type="entry name" value="Glyco_hydro_28"/>
</dbReference>
<dbReference type="SUPFAM" id="SSF51126">
    <property type="entry name" value="Pectin lyase-like"/>
    <property type="match status" value="2"/>
</dbReference>
<evidence type="ECO:0000256" key="8">
    <source>
        <dbReference type="ARBA" id="ARBA00022801"/>
    </source>
</evidence>
<keyword evidence="4" id="KW-0134">Cell wall</keyword>
<keyword evidence="6" id="KW-0732">Signal</keyword>
<keyword evidence="8 13" id="KW-0378">Hydrolase</keyword>
<proteinExistence type="inferred from homology"/>
<dbReference type="EMBL" id="LEKV01004381">
    <property type="protein sequence ID" value="KVH95557.1"/>
    <property type="molecule type" value="Genomic_DNA"/>
</dbReference>
<evidence type="ECO:0000256" key="10">
    <source>
        <dbReference type="ARBA" id="ARBA00023316"/>
    </source>
</evidence>
<dbReference type="FunFam" id="1.25.40.10:FF:000158">
    <property type="entry name" value="pentatricopeptide repeat-containing protein At2g33680"/>
    <property type="match status" value="1"/>
</dbReference>
<feature type="repeat" description="PPR" evidence="12">
    <location>
        <begin position="484"/>
        <end position="518"/>
    </location>
</feature>
<dbReference type="GO" id="GO:0071555">
    <property type="term" value="P:cell wall organization"/>
    <property type="evidence" value="ECO:0007669"/>
    <property type="project" value="UniProtKB-KW"/>
</dbReference>
<dbReference type="PANTHER" id="PTHR31375">
    <property type="match status" value="1"/>
</dbReference>
<evidence type="ECO:0000256" key="4">
    <source>
        <dbReference type="ARBA" id="ARBA00022512"/>
    </source>
</evidence>
<evidence type="ECO:0000256" key="3">
    <source>
        <dbReference type="ARBA" id="ARBA00012736"/>
    </source>
</evidence>
<dbReference type="GO" id="GO:0004650">
    <property type="term" value="F:polygalacturonase activity"/>
    <property type="evidence" value="ECO:0007669"/>
    <property type="project" value="UniProtKB-EC"/>
</dbReference>
<dbReference type="SMART" id="SM00710">
    <property type="entry name" value="PbH1"/>
    <property type="match status" value="6"/>
</dbReference>
<reference evidence="14 15" key="1">
    <citation type="journal article" date="2016" name="Sci. Rep.">
        <title>The genome sequence of the outbreeding globe artichoke constructed de novo incorporating a phase-aware low-pass sequencing strategy of F1 progeny.</title>
        <authorList>
            <person name="Scaglione D."/>
            <person name="Reyes-Chin-Wo S."/>
            <person name="Acquadro A."/>
            <person name="Froenicke L."/>
            <person name="Portis E."/>
            <person name="Beitel C."/>
            <person name="Tirone M."/>
            <person name="Mauro R."/>
            <person name="Lo Monaco A."/>
            <person name="Mauromicale G."/>
            <person name="Faccioli P."/>
            <person name="Cattivelli L."/>
            <person name="Rieseberg L."/>
            <person name="Michelmore R."/>
            <person name="Lanteri S."/>
        </authorList>
    </citation>
    <scope>NUCLEOTIDE SEQUENCE [LARGE SCALE GENOMIC DNA]</scope>
    <source>
        <strain evidence="14">2C</strain>
    </source>
</reference>
<dbReference type="Gramene" id="KVH95557">
    <property type="protein sequence ID" value="KVH95557"/>
    <property type="gene ID" value="Ccrd_002298"/>
</dbReference>
<gene>
    <name evidence="14" type="ORF">Ccrd_002298</name>
</gene>
<dbReference type="PROSITE" id="PS51375">
    <property type="entry name" value="PPR"/>
    <property type="match status" value="3"/>
</dbReference>
<dbReference type="OMA" id="FCNSANG"/>
<dbReference type="InterPro" id="IPR006626">
    <property type="entry name" value="PbH1"/>
</dbReference>
<feature type="repeat" description="PPR" evidence="12">
    <location>
        <begin position="77"/>
        <end position="111"/>
    </location>
</feature>
<evidence type="ECO:0000256" key="7">
    <source>
        <dbReference type="ARBA" id="ARBA00022737"/>
    </source>
</evidence>
<keyword evidence="7" id="KW-0677">Repeat</keyword>
<dbReference type="Proteomes" id="UP000243975">
    <property type="component" value="Unassembled WGS sequence"/>
</dbReference>
<accession>A0A118JWB8</accession>
<protein>
    <recommendedName>
        <fullName evidence="3">endo-polygalacturonase</fullName>
        <ecNumber evidence="3">3.2.1.15</ecNumber>
    </recommendedName>
</protein>
<dbReference type="InterPro" id="IPR012334">
    <property type="entry name" value="Pectin_lyas_fold"/>
</dbReference>
<comment type="catalytic activity">
    <reaction evidence="11">
        <text>(1,4-alpha-D-galacturonosyl)n+m + H2O = (1,4-alpha-D-galacturonosyl)n + (1,4-alpha-D-galacturonosyl)m.</text>
        <dbReference type="EC" id="3.2.1.15"/>
    </reaction>
</comment>
<comment type="caution">
    <text evidence="14">The sequence shown here is derived from an EMBL/GenBank/DDBJ whole genome shotgun (WGS) entry which is preliminary data.</text>
</comment>
<evidence type="ECO:0000256" key="1">
    <source>
        <dbReference type="ARBA" id="ARBA00004191"/>
    </source>
</evidence>
<dbReference type="InterPro" id="IPR002885">
    <property type="entry name" value="PPR_rpt"/>
</dbReference>
<sequence>MRKKILVSFAPVISTFTPTFVRNSSTTASFFSPPLDSYFQPNSRDRVYACNKDIEALMKYGSIESALKLFDGMPIRDVITWNILISGCKRNGFPREALYYYGQMVSQGFVESSSTFSTVLGIYSDEGLYQEGLQVHSRVVVLGLSLNVYVGSALIDLYMSMGLVNFALRLFGDLPERNVATWNQLLRGFSEFGISHKLELYFRMKREGVVPNPLTFCYLIRGLGKDRFVNEGKELHSYAIKVGWAESDVFVSNALVDFYSACGSLTDAKRSFQVIPSEDVISWNSLVSIYAYNGLASNALEIFSMMQVWGKKPSIRSFVGMLNLSSGNLNILLGKQVHCFVLKLGFDHGNSYIQSALINMYGKCGEIESSVLIYKNVPRRTLEVCNSLMTSFAWCGIVEDVIELFGLMVDEAIGFDEVSLSTTVNAMSKSSCASLTSCKLLHNCAVKSGFELNLAVSCSLINSYSRHGHVKSCCQVFEQLSSPNVICFTSIISAHSRNRMGIECLKLLEAMITEGLKPDKVTFLCVLIACNYSGMVQEGKMVFDSMKTVHGIDPDRQHFACMVDLLGRTGLLEEAESLLKQAQFSAVESSLSDSSDMHKVKSKEIEHDEVELWDLPSWSSERGIKVLMNVDSFGAVGDGVSDDTKAFENAWKQACSTAEAVLLVPPDRTYLVNATRFKGPCAENLIVQIDGTIVAPDDPKKWDPRNPRNWLYFSNLKGVLFQGHGIIDGSGKKWQTNKHYEWKQALTIDQSSSIEVNGLTIQNSQQMHFAISRSQSVRIFNVVVSAPEDSPNTDGIHLTASTNVVIQNSKIGTGDDCISIVSGCSNIKMKTIYCGPGHGISIGSLGKDNSTGFVTAVVLDTAFLRGTTNGLRIKTWQGGSGYVRAVSYQNVRMDDVANPIIIDQFYCDSPKSCRNQTSAVEISQIIYQNISGTSKSPKAMRFACSDTVPCNHIVLNNINLARNDGKPAETFCNSANGFNYGYVQPSADCLTPSNDVSFIKPPKENEVEQDYLIHNELYTTETCYATRTNHWRHARDAFGSHHEEAQYQAILDKSEPKHPPLPLEEPYADPPHQGSMFNVLDYGAKGDGTSDDTKAFEAAWEDTCKVEASMMIVPSGYKFLVGPTSFSGSHCRKNVHFLLDGTILAPTDSESWGSGLDQWLEFTKLIGFTIKGKGTLDGRGSVWWTKSKLNEQSSGSVDANMPSTRPMALRFVEGASVTVTGITIQNSPQFHLTFDNCDGVLVHRHGISIGSLGLDGTTSCVSNITVRDINMHNTMTGVRVKTWQGGAGLVKGVLFSNIRVSEVETPIVIDQYYCDHGNCKNSISAVGIMDIAYQSIRGTYTVQPVHLACSDNKACMDLVLSDIELKPNPTDQQMYKPFCWQAFGKMNAPIMPEID</sequence>
<feature type="non-terminal residue" evidence="14">
    <location>
        <position position="1395"/>
    </location>
</feature>
<evidence type="ECO:0000256" key="2">
    <source>
        <dbReference type="ARBA" id="ARBA00008834"/>
    </source>
</evidence>
<evidence type="ECO:0000256" key="12">
    <source>
        <dbReference type="PROSITE-ProRule" id="PRU00708"/>
    </source>
</evidence>
<evidence type="ECO:0000256" key="11">
    <source>
        <dbReference type="ARBA" id="ARBA00034074"/>
    </source>
</evidence>
<evidence type="ECO:0000256" key="6">
    <source>
        <dbReference type="ARBA" id="ARBA00022729"/>
    </source>
</evidence>
<dbReference type="NCBIfam" id="TIGR00756">
    <property type="entry name" value="PPR"/>
    <property type="match status" value="2"/>
</dbReference>
<comment type="similarity">
    <text evidence="2 13">Belongs to the glycosyl hydrolase 28 family.</text>
</comment>
<keyword evidence="15" id="KW-1185">Reference proteome</keyword>
<evidence type="ECO:0000256" key="9">
    <source>
        <dbReference type="ARBA" id="ARBA00023295"/>
    </source>
</evidence>
<dbReference type="EC" id="3.2.1.15" evidence="3"/>
<evidence type="ECO:0000256" key="5">
    <source>
        <dbReference type="ARBA" id="ARBA00022525"/>
    </source>
</evidence>
<dbReference type="Pfam" id="PF00295">
    <property type="entry name" value="Glyco_hydro_28"/>
    <property type="match status" value="3"/>
</dbReference>
<dbReference type="InterPro" id="IPR011050">
    <property type="entry name" value="Pectin_lyase_fold/virulence"/>
</dbReference>
<evidence type="ECO:0000313" key="14">
    <source>
        <dbReference type="EMBL" id="KVH95557.1"/>
    </source>
</evidence>
<comment type="subcellular location">
    <subcellularLocation>
        <location evidence="1">Secreted</location>
        <location evidence="1">Cell wall</location>
    </subcellularLocation>
</comment>
<dbReference type="Gene3D" id="1.25.40.10">
    <property type="entry name" value="Tetratricopeptide repeat domain"/>
    <property type="match status" value="4"/>
</dbReference>
<dbReference type="STRING" id="59895.A0A118JWB8"/>
<dbReference type="Gene3D" id="2.160.20.10">
    <property type="entry name" value="Single-stranded right-handed beta-helix, Pectin lyase-like"/>
    <property type="match status" value="3"/>
</dbReference>
<dbReference type="InterPro" id="IPR011990">
    <property type="entry name" value="TPR-like_helical_dom_sf"/>
</dbReference>
<dbReference type="GO" id="GO:0099402">
    <property type="term" value="P:plant organ development"/>
    <property type="evidence" value="ECO:0007669"/>
    <property type="project" value="UniProtKB-ARBA"/>
</dbReference>
<keyword evidence="10" id="KW-0961">Cell wall biogenesis/degradation</keyword>
<feature type="repeat" description="PPR" evidence="12">
    <location>
        <begin position="279"/>
        <end position="313"/>
    </location>
</feature>
<keyword evidence="5" id="KW-0964">Secreted</keyword>
<organism evidence="14 15">
    <name type="scientific">Cynara cardunculus var. scolymus</name>
    <name type="common">Globe artichoke</name>
    <name type="synonym">Cynara scolymus</name>
    <dbReference type="NCBI Taxonomy" id="59895"/>
    <lineage>
        <taxon>Eukaryota</taxon>
        <taxon>Viridiplantae</taxon>
        <taxon>Streptophyta</taxon>
        <taxon>Embryophyta</taxon>
        <taxon>Tracheophyta</taxon>
        <taxon>Spermatophyta</taxon>
        <taxon>Magnoliopsida</taxon>
        <taxon>eudicotyledons</taxon>
        <taxon>Gunneridae</taxon>
        <taxon>Pentapetalae</taxon>
        <taxon>asterids</taxon>
        <taxon>campanulids</taxon>
        <taxon>Asterales</taxon>
        <taxon>Asteraceae</taxon>
        <taxon>Carduoideae</taxon>
        <taxon>Cardueae</taxon>
        <taxon>Carduinae</taxon>
        <taxon>Cynara</taxon>
    </lineage>
</organism>
<evidence type="ECO:0000313" key="15">
    <source>
        <dbReference type="Proteomes" id="UP000243975"/>
    </source>
</evidence>
<evidence type="ECO:0000256" key="13">
    <source>
        <dbReference type="RuleBase" id="RU361169"/>
    </source>
</evidence>
<dbReference type="GO" id="GO:0005975">
    <property type="term" value="P:carbohydrate metabolic process"/>
    <property type="evidence" value="ECO:0007669"/>
    <property type="project" value="InterPro"/>
</dbReference>
<dbReference type="Pfam" id="PF01535">
    <property type="entry name" value="PPR"/>
    <property type="match status" value="7"/>
</dbReference>
<keyword evidence="9 13" id="KW-0326">Glycosidase</keyword>
<name>A0A118JWB8_CYNCS</name>